<gene>
    <name evidence="1" type="ORF">CVT26_005914</name>
</gene>
<comment type="caution">
    <text evidence="1">The sequence shown here is derived from an EMBL/GenBank/DDBJ whole genome shotgun (WGS) entry which is preliminary data.</text>
</comment>
<accession>A0A409Y1Q8</accession>
<proteinExistence type="predicted"/>
<protein>
    <submittedName>
        <fullName evidence="1">Uncharacterized protein</fullName>
    </submittedName>
</protein>
<sequence>MSSFAGLDATSFRSTPDLDLFSLSSHLVLGGHLHASEADAARDSVVVVPSAPLKIPLRVHKRRG</sequence>
<dbReference type="Proteomes" id="UP000284706">
    <property type="component" value="Unassembled WGS sequence"/>
</dbReference>
<dbReference type="AlphaFoldDB" id="A0A409Y1Q8"/>
<evidence type="ECO:0000313" key="1">
    <source>
        <dbReference type="EMBL" id="PPQ96928.1"/>
    </source>
</evidence>
<dbReference type="EMBL" id="NHYE01001314">
    <property type="protein sequence ID" value="PPQ96928.1"/>
    <property type="molecule type" value="Genomic_DNA"/>
</dbReference>
<name>A0A409Y1Q8_9AGAR</name>
<reference evidence="1 2" key="1">
    <citation type="journal article" date="2018" name="Evol. Lett.">
        <title>Horizontal gene cluster transfer increased hallucinogenic mushroom diversity.</title>
        <authorList>
            <person name="Reynolds H.T."/>
            <person name="Vijayakumar V."/>
            <person name="Gluck-Thaler E."/>
            <person name="Korotkin H.B."/>
            <person name="Matheny P.B."/>
            <person name="Slot J.C."/>
        </authorList>
    </citation>
    <scope>NUCLEOTIDE SEQUENCE [LARGE SCALE GENOMIC DNA]</scope>
    <source>
        <strain evidence="1 2">SRW20</strain>
    </source>
</reference>
<dbReference type="InParanoid" id="A0A409Y1Q8"/>
<evidence type="ECO:0000313" key="2">
    <source>
        <dbReference type="Proteomes" id="UP000284706"/>
    </source>
</evidence>
<organism evidence="1 2">
    <name type="scientific">Gymnopilus dilepis</name>
    <dbReference type="NCBI Taxonomy" id="231916"/>
    <lineage>
        <taxon>Eukaryota</taxon>
        <taxon>Fungi</taxon>
        <taxon>Dikarya</taxon>
        <taxon>Basidiomycota</taxon>
        <taxon>Agaricomycotina</taxon>
        <taxon>Agaricomycetes</taxon>
        <taxon>Agaricomycetidae</taxon>
        <taxon>Agaricales</taxon>
        <taxon>Agaricineae</taxon>
        <taxon>Hymenogastraceae</taxon>
        <taxon>Gymnopilus</taxon>
    </lineage>
</organism>
<keyword evidence="2" id="KW-1185">Reference proteome</keyword>